<proteinExistence type="predicted"/>
<organism evidence="4 5">
    <name type="scientific">Steinernema glaseri</name>
    <dbReference type="NCBI Taxonomy" id="37863"/>
    <lineage>
        <taxon>Eukaryota</taxon>
        <taxon>Metazoa</taxon>
        <taxon>Ecdysozoa</taxon>
        <taxon>Nematoda</taxon>
        <taxon>Chromadorea</taxon>
        <taxon>Rhabditida</taxon>
        <taxon>Tylenchina</taxon>
        <taxon>Panagrolaimomorpha</taxon>
        <taxon>Strongyloidoidea</taxon>
        <taxon>Steinernematidae</taxon>
        <taxon>Steinernema</taxon>
    </lineage>
</organism>
<keyword evidence="4" id="KW-1185">Reference proteome</keyword>
<evidence type="ECO:0000313" key="4">
    <source>
        <dbReference type="Proteomes" id="UP000095287"/>
    </source>
</evidence>
<evidence type="ECO:0000256" key="1">
    <source>
        <dbReference type="SAM" id="MobiDB-lite"/>
    </source>
</evidence>
<feature type="domain" description="Folliculin-interacting protein C-terminal" evidence="3">
    <location>
        <begin position="574"/>
        <end position="791"/>
    </location>
</feature>
<accession>A0A1I7ZK44</accession>
<reference evidence="5" key="1">
    <citation type="submission" date="2016-11" db="UniProtKB">
        <authorList>
            <consortium name="WormBaseParasite"/>
        </authorList>
    </citation>
    <scope>IDENTIFICATION</scope>
</reference>
<evidence type="ECO:0000313" key="5">
    <source>
        <dbReference type="WBParaSite" id="L893_g27203.t1"/>
    </source>
</evidence>
<dbReference type="Proteomes" id="UP000095287">
    <property type="component" value="Unplaced"/>
</dbReference>
<dbReference type="InterPro" id="IPR028086">
    <property type="entry name" value="FNIP_C_dom"/>
</dbReference>
<dbReference type="GO" id="GO:0051087">
    <property type="term" value="F:protein-folding chaperone binding"/>
    <property type="evidence" value="ECO:0007669"/>
    <property type="project" value="TreeGrafter"/>
</dbReference>
<dbReference type="PANTHER" id="PTHR21634">
    <property type="entry name" value="RE13835P"/>
    <property type="match status" value="1"/>
</dbReference>
<feature type="region of interest" description="Disordered" evidence="1">
    <location>
        <begin position="630"/>
        <end position="658"/>
    </location>
</feature>
<evidence type="ECO:0000259" key="2">
    <source>
        <dbReference type="Pfam" id="PF14637"/>
    </source>
</evidence>
<name>A0A1I7ZK44_9BILA</name>
<dbReference type="GO" id="GO:0005737">
    <property type="term" value="C:cytoplasm"/>
    <property type="evidence" value="ECO:0007669"/>
    <property type="project" value="TreeGrafter"/>
</dbReference>
<dbReference type="GO" id="GO:0042030">
    <property type="term" value="F:ATPase inhibitor activity"/>
    <property type="evidence" value="ECO:0007669"/>
    <property type="project" value="TreeGrafter"/>
</dbReference>
<evidence type="ECO:0000259" key="3">
    <source>
        <dbReference type="Pfam" id="PF14638"/>
    </source>
</evidence>
<dbReference type="Pfam" id="PF14638">
    <property type="entry name" value="FNIP_C"/>
    <property type="match status" value="1"/>
</dbReference>
<dbReference type="PANTHER" id="PTHR21634:SF9">
    <property type="entry name" value="RE13835P"/>
    <property type="match status" value="1"/>
</dbReference>
<feature type="domain" description="Folliculin-interacting protein middle" evidence="2">
    <location>
        <begin position="263"/>
        <end position="475"/>
    </location>
</feature>
<feature type="compositionally biased region" description="Low complexity" evidence="1">
    <location>
        <begin position="637"/>
        <end position="651"/>
    </location>
</feature>
<dbReference type="AlphaFoldDB" id="A0A1I7ZK44"/>
<protein>
    <submittedName>
        <fullName evidence="5">UDENN FNIP1/2-type domain-containing protein</fullName>
    </submittedName>
</protein>
<dbReference type="InterPro" id="IPR028085">
    <property type="entry name" value="FNIP_mid_dom"/>
</dbReference>
<dbReference type="Pfam" id="PF14637">
    <property type="entry name" value="FNIP_M"/>
    <property type="match status" value="1"/>
</dbReference>
<sequence length="795" mass="87054">MESGVSRRSSMSLVRSFFSGGNTSRRKVSTVEGRQPLASIDETVSEFCVTRERQISKSDIRFMVFTDSSNRLLFDTKSVIPVTPGMPTSGRLSKCGKYQLLPHEADAAGTAQLIFGSTFLPAKTDALKVHRLSNAIMLTKVFPLSKGTGPQRFQRVMVDSRSSDSDPNYWSLRSTDTIYSSSLSPKIKRSSLSCPDPPEMFSRLRHESIQSGGLSPDSTEDVVMFSPHRLSRSRRLNMSRKGSICEEGLQHSYSRSRLSSCCSNATDSENAKQIGIAVLVPDALRDFTFTHIPIIEDEITKLEAQVTKAMLSKTYFLSLIYEGWNTFCEFFCLMYNAPRIAVPVWMGLSSTGAQEKTARKFCSTLAELVSSHDTKSSKYFISTTLSCVLMNHVSWVASVNSPATCSNINDLLMGKNLLDKDLKPPYNCLLAQYLEICGSIGVGNRYAKTVIAGEDVVLVTKLIYVLSYFIRCSSVSYDDTSVKAVPKTEPVAVTSPISVNVDFPSGGVPHCSILEAPEDDGILQFERRLVRFEDEEVPDHRIRLSYNNVEVIENQSGSLSATEIGISSAVSNARPAEDLNLGMSLLAGVCPSFSEHFVLSGIDKTNVNMSDVYSTIIDHVRQSEEVRFGLLTPRTPSPNSSDAGDAGSSPSDVPQMGLTNDSASSHASIFILADTSDFSVKVLASERGNVTCSPITSPSEVVVSILEQFVDLYKLGCATAFLISFLEDNLSSILSKSISLVELLYDEKRQNELCPLGETLDMLTASRVIGCDCSDLRMVVNVAAVYHPRILSALK</sequence>
<dbReference type="WBParaSite" id="L893_g27203.t1">
    <property type="protein sequence ID" value="L893_g27203.t1"/>
    <property type="gene ID" value="L893_g27203"/>
</dbReference>